<evidence type="ECO:0000256" key="2">
    <source>
        <dbReference type="ARBA" id="ARBA00009695"/>
    </source>
</evidence>
<dbReference type="InterPro" id="IPR036388">
    <property type="entry name" value="WH-like_DNA-bd_sf"/>
</dbReference>
<evidence type="ECO:0000313" key="8">
    <source>
        <dbReference type="Proteomes" id="UP000186246"/>
    </source>
</evidence>
<dbReference type="PANTHER" id="PTHR33602">
    <property type="entry name" value="REGULATORY PROTEIN RECX FAMILY PROTEIN"/>
    <property type="match status" value="1"/>
</dbReference>
<protein>
    <recommendedName>
        <fullName evidence="3 5">Regulatory protein RecX</fullName>
    </recommendedName>
</protein>
<feature type="domain" description="RecX second three-helical" evidence="6">
    <location>
        <begin position="85"/>
        <end position="124"/>
    </location>
</feature>
<dbReference type="GO" id="GO:0006282">
    <property type="term" value="P:regulation of DNA repair"/>
    <property type="evidence" value="ECO:0007669"/>
    <property type="project" value="UniProtKB-UniRule"/>
</dbReference>
<organism evidence="7 8">
    <name type="scientific">Chryseobacterium piscicola</name>
    <dbReference type="NCBI Taxonomy" id="551459"/>
    <lineage>
        <taxon>Bacteria</taxon>
        <taxon>Pseudomonadati</taxon>
        <taxon>Bacteroidota</taxon>
        <taxon>Flavobacteriia</taxon>
        <taxon>Flavobacteriales</taxon>
        <taxon>Weeksellaceae</taxon>
        <taxon>Chryseobacterium group</taxon>
        <taxon>Chryseobacterium</taxon>
    </lineage>
</organism>
<dbReference type="InterPro" id="IPR053924">
    <property type="entry name" value="RecX_HTH_2nd"/>
</dbReference>
<dbReference type="Proteomes" id="UP000186246">
    <property type="component" value="Unassembled WGS sequence"/>
</dbReference>
<keyword evidence="4 5" id="KW-0963">Cytoplasm</keyword>
<evidence type="ECO:0000256" key="5">
    <source>
        <dbReference type="HAMAP-Rule" id="MF_01114"/>
    </source>
</evidence>
<dbReference type="Pfam" id="PF02631">
    <property type="entry name" value="RecX_HTH2"/>
    <property type="match status" value="1"/>
</dbReference>
<evidence type="ECO:0000256" key="1">
    <source>
        <dbReference type="ARBA" id="ARBA00004496"/>
    </source>
</evidence>
<dbReference type="STRING" id="551459.SAMN05421796_104270"/>
<gene>
    <name evidence="5" type="primary">recX</name>
    <name evidence="7" type="ORF">SAMN05421796_104270</name>
</gene>
<evidence type="ECO:0000259" key="6">
    <source>
        <dbReference type="Pfam" id="PF02631"/>
    </source>
</evidence>
<comment type="subcellular location">
    <subcellularLocation>
        <location evidence="1 5">Cytoplasm</location>
    </subcellularLocation>
</comment>
<proteinExistence type="inferred from homology"/>
<reference evidence="8" key="1">
    <citation type="submission" date="2017-01" db="EMBL/GenBank/DDBJ databases">
        <authorList>
            <person name="Varghese N."/>
            <person name="Submissions S."/>
        </authorList>
    </citation>
    <scope>NUCLEOTIDE SEQUENCE [LARGE SCALE GENOMIC DNA]</scope>
    <source>
        <strain evidence="8">DSM 21068</strain>
    </source>
</reference>
<evidence type="ECO:0000256" key="4">
    <source>
        <dbReference type="ARBA" id="ARBA00022490"/>
    </source>
</evidence>
<dbReference type="AlphaFoldDB" id="A0A1N7MGE2"/>
<dbReference type="HAMAP" id="MF_01114">
    <property type="entry name" value="RecX"/>
    <property type="match status" value="1"/>
</dbReference>
<dbReference type="PANTHER" id="PTHR33602:SF1">
    <property type="entry name" value="REGULATORY PROTEIN RECX FAMILY PROTEIN"/>
    <property type="match status" value="1"/>
</dbReference>
<evidence type="ECO:0000313" key="7">
    <source>
        <dbReference type="EMBL" id="SIS85185.1"/>
    </source>
</evidence>
<dbReference type="Gene3D" id="1.10.10.10">
    <property type="entry name" value="Winged helix-like DNA-binding domain superfamily/Winged helix DNA-binding domain"/>
    <property type="match status" value="2"/>
</dbReference>
<dbReference type="GO" id="GO:0005737">
    <property type="term" value="C:cytoplasm"/>
    <property type="evidence" value="ECO:0007669"/>
    <property type="project" value="UniProtKB-SubCell"/>
</dbReference>
<sequence length="186" mass="22678">MQSFFAPFVLLIKQKSNIINQNSNLKSQLLIKSYTFQEIKQKLVNYCVYQDRCHADVEQKMREFLLIEEAKEEIYLYLLKENYLNEERFTRSYIRGKFYIKHWGKTKIKIHLKQKGITEKLINKCFDEIHEEDYQKTIKKIYQDYSSRQHGLKEYQKKSKTIKYLISRGFEYDKILFVLEDLESEI</sequence>
<name>A0A1N7MGE2_9FLAO</name>
<accession>A0A1N7MGE2</accession>
<dbReference type="EMBL" id="FTOJ01000004">
    <property type="protein sequence ID" value="SIS85185.1"/>
    <property type="molecule type" value="Genomic_DNA"/>
</dbReference>
<dbReference type="InterPro" id="IPR003783">
    <property type="entry name" value="Regulatory_RecX"/>
</dbReference>
<comment type="similarity">
    <text evidence="2 5">Belongs to the RecX family.</text>
</comment>
<evidence type="ECO:0000256" key="3">
    <source>
        <dbReference type="ARBA" id="ARBA00018111"/>
    </source>
</evidence>
<comment type="function">
    <text evidence="5">Modulates RecA activity.</text>
</comment>